<sequence length="113" mass="12331">MKRHKSLILKTFFKPASQTLTVALLAAAAASCASTADMATLRESPGYSAGYGDGCLTATEEDKSFSSKQERDAYAFKNDEAYRAGWRQGYLECSTQTPEAKDGGRILGERNEY</sequence>
<organism evidence="2 3">
    <name type="scientific">Hyphococcus aureus</name>
    <dbReference type="NCBI Taxonomy" id="2666033"/>
    <lineage>
        <taxon>Bacteria</taxon>
        <taxon>Pseudomonadati</taxon>
        <taxon>Pseudomonadota</taxon>
        <taxon>Alphaproteobacteria</taxon>
        <taxon>Parvularculales</taxon>
        <taxon>Parvularculaceae</taxon>
        <taxon>Hyphococcus</taxon>
    </lineage>
</organism>
<accession>A0ABW1KUZ1</accession>
<comment type="caution">
    <text evidence="2">The sequence shown here is derived from an EMBL/GenBank/DDBJ whole genome shotgun (WGS) entry which is preliminary data.</text>
</comment>
<evidence type="ECO:0000256" key="1">
    <source>
        <dbReference type="SAM" id="SignalP"/>
    </source>
</evidence>
<dbReference type="PROSITE" id="PS51257">
    <property type="entry name" value="PROKAR_LIPOPROTEIN"/>
    <property type="match status" value="1"/>
</dbReference>
<protein>
    <recommendedName>
        <fullName evidence="4">Lipoprotein</fullName>
    </recommendedName>
</protein>
<proteinExistence type="predicted"/>
<feature type="signal peptide" evidence="1">
    <location>
        <begin position="1"/>
        <end position="35"/>
    </location>
</feature>
<evidence type="ECO:0008006" key="4">
    <source>
        <dbReference type="Google" id="ProtNLM"/>
    </source>
</evidence>
<evidence type="ECO:0000313" key="3">
    <source>
        <dbReference type="Proteomes" id="UP001596116"/>
    </source>
</evidence>
<gene>
    <name evidence="2" type="ORF">ACFMB1_10330</name>
</gene>
<dbReference type="EMBL" id="JBHPON010000002">
    <property type="protein sequence ID" value="MFC6035941.1"/>
    <property type="molecule type" value="Genomic_DNA"/>
</dbReference>
<keyword evidence="3" id="KW-1185">Reference proteome</keyword>
<feature type="chain" id="PRO_5046675005" description="Lipoprotein" evidence="1">
    <location>
        <begin position="36"/>
        <end position="113"/>
    </location>
</feature>
<keyword evidence="1" id="KW-0732">Signal</keyword>
<dbReference type="Proteomes" id="UP001596116">
    <property type="component" value="Unassembled WGS sequence"/>
</dbReference>
<dbReference type="RefSeq" id="WP_379882838.1">
    <property type="nucleotide sequence ID" value="NZ_JBHPON010000002.1"/>
</dbReference>
<evidence type="ECO:0000313" key="2">
    <source>
        <dbReference type="EMBL" id="MFC6035941.1"/>
    </source>
</evidence>
<reference evidence="2 3" key="1">
    <citation type="submission" date="2024-09" db="EMBL/GenBank/DDBJ databases">
        <authorList>
            <person name="Zhang Z.-H."/>
        </authorList>
    </citation>
    <scope>NUCLEOTIDE SEQUENCE [LARGE SCALE GENOMIC DNA]</scope>
    <source>
        <strain evidence="2 3">HHTR114</strain>
    </source>
</reference>
<name>A0ABW1KUZ1_9PROT</name>